<comment type="caution">
    <text evidence="3">The sequence shown here is derived from an EMBL/GenBank/DDBJ whole genome shotgun (WGS) entry which is preliminary data.</text>
</comment>
<dbReference type="InterPro" id="IPR043129">
    <property type="entry name" value="ATPase_NBD"/>
</dbReference>
<dbReference type="Gene3D" id="3.30.420.150">
    <property type="entry name" value="Exopolyphosphatase. Domain 2"/>
    <property type="match status" value="1"/>
</dbReference>
<dbReference type="Pfam" id="PF02541">
    <property type="entry name" value="Ppx-GppA"/>
    <property type="match status" value="1"/>
</dbReference>
<feature type="domain" description="Ppx/GppA phosphatase N-terminal" evidence="1">
    <location>
        <begin position="53"/>
        <end position="365"/>
    </location>
</feature>
<accession>A0A086SXT8</accession>
<reference evidence="4" key="1">
    <citation type="journal article" date="2014" name="Genome Announc.">
        <title>Genome sequence and annotation of Acremonium chrysogenum, producer of the beta-lactam antibiotic cephalosporin C.</title>
        <authorList>
            <person name="Terfehr D."/>
            <person name="Dahlmann T.A."/>
            <person name="Specht T."/>
            <person name="Zadra I."/>
            <person name="Kuernsteiner H."/>
            <person name="Kueck U."/>
        </authorList>
    </citation>
    <scope>NUCLEOTIDE SEQUENCE [LARGE SCALE GENOMIC DNA]</scope>
    <source>
        <strain evidence="4">ATCC 11550 / CBS 779.69 / DSM 880 / IAM 14645 / JCM 23072 / IMI 49137</strain>
    </source>
</reference>
<dbReference type="InterPro" id="IPR003695">
    <property type="entry name" value="Ppx_GppA_N"/>
</dbReference>
<dbReference type="STRING" id="857340.A0A086SXT8"/>
<dbReference type="InterPro" id="IPR057512">
    <property type="entry name" value="RTG2_C"/>
</dbReference>
<dbReference type="SUPFAM" id="SSF53067">
    <property type="entry name" value="Actin-like ATPase domain"/>
    <property type="match status" value="2"/>
</dbReference>
<name>A0A086SXT8_HAPC1</name>
<evidence type="ECO:0000313" key="4">
    <source>
        <dbReference type="Proteomes" id="UP000029964"/>
    </source>
</evidence>
<sequence>MVFPDIITLGNLAGKLPPWKPDDESHLYAVVDMGSNGIRFSITSLAPPGTRLLAPVYSTRASISLFDALTPTENGDLVFTRATISAVSSTLSHFTCIAELHHVPRSNTMVFATEAMRRASNAADMLEAIANATGGLGVHVLEPSVETLFGAVMGSRSGLTNVDGGALFLDLGGGSVQMTWVDTSLEEYEIRAAMAGNSMPYGAAKLARILEGRDAPLRAADLGHLHASMQRAFDNLCSVFPKLCDIRDAHNKGEDAGVDVYMCGGGFRGYGSMLMHNDAIKPYPISSIGTYTVDGASFKQVDEMILLNKSHDGKVFGMSRRRRSQFDAIATVIKAFISTVPNIRRVTFCRGSNREGALMMKLPREIRESNPLEALACVSNEERHIFNMVLHKLSQALPREVDPRTTPTVLSDGLGYLFVRDTWSRGGFEADTNVSFALHHAISRDSDAPGLTHLARAALGITTAARWGFYVSPADEKLAEGLEGILARHSEDAVFWARYIGAVASVIARLFPAFPNDVGHFDGSIRLDARIRPKEGKKDRVELTIFVARRTLDHVIPDDLIETLDATLKKGYKKPPKKTFAQIKVIES</sequence>
<dbReference type="PANTHER" id="PTHR30005">
    <property type="entry name" value="EXOPOLYPHOSPHATASE"/>
    <property type="match status" value="1"/>
</dbReference>
<dbReference type="Pfam" id="PF23566">
    <property type="entry name" value="RTG2_C"/>
    <property type="match status" value="1"/>
</dbReference>
<proteinExistence type="predicted"/>
<evidence type="ECO:0000313" key="3">
    <source>
        <dbReference type="EMBL" id="KFH41920.1"/>
    </source>
</evidence>
<dbReference type="AlphaFoldDB" id="A0A086SXT8"/>
<evidence type="ECO:0000259" key="2">
    <source>
        <dbReference type="Pfam" id="PF23566"/>
    </source>
</evidence>
<gene>
    <name evidence="3" type="ORF">ACRE_073610</name>
</gene>
<protein>
    <submittedName>
        <fullName evidence="3">Retrograde regulation protein-like protein</fullName>
    </submittedName>
</protein>
<feature type="domain" description="RTG2 C-terminal" evidence="2">
    <location>
        <begin position="388"/>
        <end position="574"/>
    </location>
</feature>
<dbReference type="OrthoDB" id="2014654at2759"/>
<dbReference type="EMBL" id="JPKY01000110">
    <property type="protein sequence ID" value="KFH41920.1"/>
    <property type="molecule type" value="Genomic_DNA"/>
</dbReference>
<keyword evidence="4" id="KW-1185">Reference proteome</keyword>
<dbReference type="GO" id="GO:0006357">
    <property type="term" value="P:regulation of transcription by RNA polymerase II"/>
    <property type="evidence" value="ECO:0007669"/>
    <property type="project" value="TreeGrafter"/>
</dbReference>
<dbReference type="Proteomes" id="UP000029964">
    <property type="component" value="Unassembled WGS sequence"/>
</dbReference>
<dbReference type="HOGENOM" id="CLU_033165_0_0_1"/>
<dbReference type="FunFam" id="3.30.420.40:FF:000191">
    <property type="entry name" value="Retrograde regulation protein 2"/>
    <property type="match status" value="1"/>
</dbReference>
<organism evidence="3 4">
    <name type="scientific">Hapsidospora chrysogenum (strain ATCC 11550 / CBS 779.69 / DSM 880 / IAM 14645 / JCM 23072 / IMI 49137)</name>
    <name type="common">Acremonium chrysogenum</name>
    <dbReference type="NCBI Taxonomy" id="857340"/>
    <lineage>
        <taxon>Eukaryota</taxon>
        <taxon>Fungi</taxon>
        <taxon>Dikarya</taxon>
        <taxon>Ascomycota</taxon>
        <taxon>Pezizomycotina</taxon>
        <taxon>Sordariomycetes</taxon>
        <taxon>Hypocreomycetidae</taxon>
        <taxon>Hypocreales</taxon>
        <taxon>Bionectriaceae</taxon>
        <taxon>Hapsidospora</taxon>
    </lineage>
</organism>
<dbReference type="InterPro" id="IPR050273">
    <property type="entry name" value="GppA/Ppx_hydrolase"/>
</dbReference>
<dbReference type="Gene3D" id="3.30.420.40">
    <property type="match status" value="1"/>
</dbReference>
<evidence type="ECO:0000259" key="1">
    <source>
        <dbReference type="Pfam" id="PF02541"/>
    </source>
</evidence>
<dbReference type="PANTHER" id="PTHR30005:SF0">
    <property type="entry name" value="RETROGRADE REGULATION PROTEIN 2"/>
    <property type="match status" value="1"/>
</dbReference>